<feature type="transmembrane region" description="Helical" evidence="1">
    <location>
        <begin position="170"/>
        <end position="190"/>
    </location>
</feature>
<gene>
    <name evidence="2" type="ORF">SAMN05444003_2268</name>
</gene>
<feature type="transmembrane region" description="Helical" evidence="1">
    <location>
        <begin position="12"/>
        <end position="32"/>
    </location>
</feature>
<evidence type="ECO:0008006" key="4">
    <source>
        <dbReference type="Google" id="ProtNLM"/>
    </source>
</evidence>
<evidence type="ECO:0000313" key="3">
    <source>
        <dbReference type="Proteomes" id="UP000184074"/>
    </source>
</evidence>
<dbReference type="STRING" id="1508389.SAMN05444003_2268"/>
<keyword evidence="3" id="KW-1185">Reference proteome</keyword>
<dbReference type="AlphaFoldDB" id="A0A1M5QR57"/>
<keyword evidence="1" id="KW-1133">Transmembrane helix</keyword>
<dbReference type="InterPro" id="IPR025671">
    <property type="entry name" value="HXXEE"/>
</dbReference>
<sequence>MTQAMNWLYRNWYCSTIFLAIFVLIFSMAYILDEDMALFLIWMQTVVYFVHQFEEYVLPGGFVEFFNREMLGSTSADFPLDLKASFWINIPIIFVAFPISALLSGIVGLTVGLWTAYFSLINALSHVGMSLKVGYNPGLIVSIVLNIPVSLFTIYYFISNDISSITSNLTSFLIALLVQITLMIFGFRVLKPRAR</sequence>
<name>A0A1M5QR57_9RHOB</name>
<dbReference type="Pfam" id="PF13787">
    <property type="entry name" value="HXXEE"/>
    <property type="match status" value="1"/>
</dbReference>
<feature type="transmembrane region" description="Helical" evidence="1">
    <location>
        <begin position="86"/>
        <end position="117"/>
    </location>
</feature>
<organism evidence="2 3">
    <name type="scientific">Cognatiyoonia sediminum</name>
    <dbReference type="NCBI Taxonomy" id="1508389"/>
    <lineage>
        <taxon>Bacteria</taxon>
        <taxon>Pseudomonadati</taxon>
        <taxon>Pseudomonadota</taxon>
        <taxon>Alphaproteobacteria</taxon>
        <taxon>Rhodobacterales</taxon>
        <taxon>Paracoccaceae</taxon>
        <taxon>Cognatiyoonia</taxon>
    </lineage>
</organism>
<proteinExistence type="predicted"/>
<feature type="transmembrane region" description="Helical" evidence="1">
    <location>
        <begin position="138"/>
        <end position="158"/>
    </location>
</feature>
<reference evidence="2 3" key="1">
    <citation type="submission" date="2016-11" db="EMBL/GenBank/DDBJ databases">
        <authorList>
            <person name="Jaros S."/>
            <person name="Januszkiewicz K."/>
            <person name="Wedrychowicz H."/>
        </authorList>
    </citation>
    <scope>NUCLEOTIDE SEQUENCE [LARGE SCALE GENOMIC DNA]</scope>
    <source>
        <strain evidence="2 3">DSM 28715</strain>
    </source>
</reference>
<evidence type="ECO:0000313" key="2">
    <source>
        <dbReference type="EMBL" id="SHH16448.1"/>
    </source>
</evidence>
<protein>
    <recommendedName>
        <fullName evidence="4">HXXEE domain-containing protein</fullName>
    </recommendedName>
</protein>
<keyword evidence="1" id="KW-0812">Transmembrane</keyword>
<dbReference type="EMBL" id="FQXB01000003">
    <property type="protein sequence ID" value="SHH16448.1"/>
    <property type="molecule type" value="Genomic_DNA"/>
</dbReference>
<accession>A0A1M5QR57</accession>
<evidence type="ECO:0000256" key="1">
    <source>
        <dbReference type="SAM" id="Phobius"/>
    </source>
</evidence>
<keyword evidence="1" id="KW-0472">Membrane</keyword>
<dbReference type="Proteomes" id="UP000184074">
    <property type="component" value="Unassembled WGS sequence"/>
</dbReference>